<evidence type="ECO:0000256" key="6">
    <source>
        <dbReference type="ARBA" id="ARBA00023136"/>
    </source>
</evidence>
<feature type="domain" description="ABC transmembrane type-1" evidence="9">
    <location>
        <begin position="29"/>
        <end position="311"/>
    </location>
</feature>
<dbReference type="Pfam" id="PF00664">
    <property type="entry name" value="ABC_membrane"/>
    <property type="match status" value="1"/>
</dbReference>
<dbReference type="PROSITE" id="PS50929">
    <property type="entry name" value="ABC_TM1F"/>
    <property type="match status" value="1"/>
</dbReference>
<evidence type="ECO:0000259" key="9">
    <source>
        <dbReference type="PROSITE" id="PS50929"/>
    </source>
</evidence>
<feature type="transmembrane region" description="Helical" evidence="7">
    <location>
        <begin position="248"/>
        <end position="275"/>
    </location>
</feature>
<keyword evidence="4 10" id="KW-0067">ATP-binding</keyword>
<reference evidence="11" key="1">
    <citation type="journal article" date="2019" name="Int. J. Syst. Evol. Microbiol.">
        <title>The Global Catalogue of Microorganisms (GCM) 10K type strain sequencing project: providing services to taxonomists for standard genome sequencing and annotation.</title>
        <authorList>
            <consortium name="The Broad Institute Genomics Platform"/>
            <consortium name="The Broad Institute Genome Sequencing Center for Infectious Disease"/>
            <person name="Wu L."/>
            <person name="Ma J."/>
        </authorList>
    </citation>
    <scope>NUCLEOTIDE SEQUENCE [LARGE SCALE GENOMIC DNA]</scope>
    <source>
        <strain evidence="11">JCM 18542</strain>
    </source>
</reference>
<protein>
    <submittedName>
        <fullName evidence="10">ABC transporter ATP-binding protein</fullName>
    </submittedName>
</protein>
<dbReference type="PROSITE" id="PS50893">
    <property type="entry name" value="ABC_TRANSPORTER_2"/>
    <property type="match status" value="1"/>
</dbReference>
<dbReference type="Proteomes" id="UP001500839">
    <property type="component" value="Unassembled WGS sequence"/>
</dbReference>
<evidence type="ECO:0000256" key="4">
    <source>
        <dbReference type="ARBA" id="ARBA00022840"/>
    </source>
</evidence>
<evidence type="ECO:0000256" key="5">
    <source>
        <dbReference type="ARBA" id="ARBA00022989"/>
    </source>
</evidence>
<feature type="transmembrane region" description="Helical" evidence="7">
    <location>
        <begin position="21"/>
        <end position="44"/>
    </location>
</feature>
<dbReference type="InterPro" id="IPR039421">
    <property type="entry name" value="Type_1_exporter"/>
</dbReference>
<dbReference type="Pfam" id="PF00005">
    <property type="entry name" value="ABC_tran"/>
    <property type="match status" value="1"/>
</dbReference>
<organism evidence="10 11">
    <name type="scientific">Tomitella cavernea</name>
    <dbReference type="NCBI Taxonomy" id="1387982"/>
    <lineage>
        <taxon>Bacteria</taxon>
        <taxon>Bacillati</taxon>
        <taxon>Actinomycetota</taxon>
        <taxon>Actinomycetes</taxon>
        <taxon>Mycobacteriales</taxon>
        <taxon>Tomitella</taxon>
    </lineage>
</organism>
<evidence type="ECO:0000259" key="8">
    <source>
        <dbReference type="PROSITE" id="PS50893"/>
    </source>
</evidence>
<keyword evidence="2 7" id="KW-0812">Transmembrane</keyword>
<dbReference type="SUPFAM" id="SSF52540">
    <property type="entry name" value="P-loop containing nucleoside triphosphate hydrolases"/>
    <property type="match status" value="1"/>
</dbReference>
<dbReference type="CDD" id="cd18548">
    <property type="entry name" value="ABC_6TM_Tm287_like"/>
    <property type="match status" value="1"/>
</dbReference>
<feature type="transmembrane region" description="Helical" evidence="7">
    <location>
        <begin position="287"/>
        <end position="309"/>
    </location>
</feature>
<dbReference type="PANTHER" id="PTHR43394">
    <property type="entry name" value="ATP-DEPENDENT PERMEASE MDL1, MITOCHONDRIAL"/>
    <property type="match status" value="1"/>
</dbReference>
<feature type="transmembrane region" description="Helical" evidence="7">
    <location>
        <begin position="138"/>
        <end position="162"/>
    </location>
</feature>
<proteinExistence type="predicted"/>
<keyword evidence="5 7" id="KW-1133">Transmembrane helix</keyword>
<accession>A0ABP9CMH8</accession>
<evidence type="ECO:0000256" key="7">
    <source>
        <dbReference type="SAM" id="Phobius"/>
    </source>
</evidence>
<dbReference type="SMART" id="SM00382">
    <property type="entry name" value="AAA"/>
    <property type="match status" value="1"/>
</dbReference>
<dbReference type="EMBL" id="BAABKQ010000001">
    <property type="protein sequence ID" value="GAA4813998.1"/>
    <property type="molecule type" value="Genomic_DNA"/>
</dbReference>
<evidence type="ECO:0000256" key="2">
    <source>
        <dbReference type="ARBA" id="ARBA00022692"/>
    </source>
</evidence>
<dbReference type="InterPro" id="IPR011527">
    <property type="entry name" value="ABC1_TM_dom"/>
</dbReference>
<feature type="transmembrane region" description="Helical" evidence="7">
    <location>
        <begin position="168"/>
        <end position="191"/>
    </location>
</feature>
<evidence type="ECO:0000256" key="1">
    <source>
        <dbReference type="ARBA" id="ARBA00004651"/>
    </source>
</evidence>
<name>A0ABP9CMH8_9ACTN</name>
<dbReference type="Gene3D" id="3.40.50.300">
    <property type="entry name" value="P-loop containing nucleotide triphosphate hydrolases"/>
    <property type="match status" value="1"/>
</dbReference>
<sequence>MARGKGRRERASLLRLLRTHLRPYTPLLIGVVVLEIFAAAMALFLPTLNARIIDDGIARGDTDFILRAGGLMLLVTVAQAIGAVGVVYCAAKAATSVGRDLRSGLYHQVSTFSDREFAQFGTPSLITRNTNDVQQIQMLVMISATILTTAPIMSIGGVVMALRENARLSLLLVISVPLLLGVVTAIMALMVPLYRRMQARIDGVNRVMREQLSGMRVVRAFVREQLERDKFDTANNDLTSVALSAGRLFALMMPAIMIISNLTSVAVLWFAAHLIDDGQMQVGQMTAFIAYVMQILSSVMMAVVMAVLVPRAAVSAERISEVLRTESSVRDPHDPQTPASPAGVVTFEDAGFGYPGAEEPVLSGLNFRCTPGTTTAVVGSTGSGKTTLLSLVPRLFDVTSGAVLVDGVDVRLQDQDAMCRHIGLVPQRAYLFSGTVASNLRFGKPDATDEEMWEALHISQADEFVRALPEGLEAPVSQGGTNFSGGQRQRLTIARAVVRRPRVYLFDDSFSALDLSTEAALYRALSEARGEATVITISQRVARIAQSDQIVVLEDGRAVGVGSHQQLVVECPTYWEIVQSQQPTEVES</sequence>
<dbReference type="InterPro" id="IPR017871">
    <property type="entry name" value="ABC_transporter-like_CS"/>
</dbReference>
<dbReference type="InterPro" id="IPR003439">
    <property type="entry name" value="ABC_transporter-like_ATP-bd"/>
</dbReference>
<keyword evidence="6 7" id="KW-0472">Membrane</keyword>
<comment type="caution">
    <text evidence="10">The sequence shown here is derived from an EMBL/GenBank/DDBJ whole genome shotgun (WGS) entry which is preliminary data.</text>
</comment>
<feature type="transmembrane region" description="Helical" evidence="7">
    <location>
        <begin position="64"/>
        <end position="91"/>
    </location>
</feature>
<keyword evidence="3" id="KW-0547">Nucleotide-binding</keyword>
<evidence type="ECO:0000313" key="11">
    <source>
        <dbReference type="Proteomes" id="UP001500839"/>
    </source>
</evidence>
<dbReference type="PROSITE" id="PS00211">
    <property type="entry name" value="ABC_TRANSPORTER_1"/>
    <property type="match status" value="1"/>
</dbReference>
<keyword evidence="11" id="KW-1185">Reference proteome</keyword>
<dbReference type="InterPro" id="IPR036640">
    <property type="entry name" value="ABC1_TM_sf"/>
</dbReference>
<dbReference type="SUPFAM" id="SSF90123">
    <property type="entry name" value="ABC transporter transmembrane region"/>
    <property type="match status" value="1"/>
</dbReference>
<dbReference type="GO" id="GO:0005524">
    <property type="term" value="F:ATP binding"/>
    <property type="evidence" value="ECO:0007669"/>
    <property type="project" value="UniProtKB-KW"/>
</dbReference>
<evidence type="ECO:0000313" key="10">
    <source>
        <dbReference type="EMBL" id="GAA4813998.1"/>
    </source>
</evidence>
<dbReference type="InterPro" id="IPR003593">
    <property type="entry name" value="AAA+_ATPase"/>
</dbReference>
<comment type="subcellular location">
    <subcellularLocation>
        <location evidence="1">Cell membrane</location>
        <topology evidence="1">Multi-pass membrane protein</topology>
    </subcellularLocation>
</comment>
<evidence type="ECO:0000256" key="3">
    <source>
        <dbReference type="ARBA" id="ARBA00022741"/>
    </source>
</evidence>
<dbReference type="Gene3D" id="1.20.1560.10">
    <property type="entry name" value="ABC transporter type 1, transmembrane domain"/>
    <property type="match status" value="1"/>
</dbReference>
<gene>
    <name evidence="10" type="ORF">GCM10023353_18890</name>
</gene>
<dbReference type="PANTHER" id="PTHR43394:SF1">
    <property type="entry name" value="ATP-BINDING CASSETTE SUB-FAMILY B MEMBER 10, MITOCHONDRIAL"/>
    <property type="match status" value="1"/>
</dbReference>
<dbReference type="InterPro" id="IPR027417">
    <property type="entry name" value="P-loop_NTPase"/>
</dbReference>
<feature type="domain" description="ABC transporter" evidence="8">
    <location>
        <begin position="345"/>
        <end position="580"/>
    </location>
</feature>